<dbReference type="InterPro" id="IPR047641">
    <property type="entry name" value="ABC_transpr_MalK/UgpC-like"/>
</dbReference>
<dbReference type="Gene3D" id="3.40.50.300">
    <property type="entry name" value="P-loop containing nucleotide triphosphate hydrolases"/>
    <property type="match status" value="1"/>
</dbReference>
<dbReference type="Pfam" id="PF03459">
    <property type="entry name" value="TOBE"/>
    <property type="match status" value="1"/>
</dbReference>
<dbReference type="SUPFAM" id="SSF50331">
    <property type="entry name" value="MOP-like"/>
    <property type="match status" value="1"/>
</dbReference>
<evidence type="ECO:0000256" key="1">
    <source>
        <dbReference type="ARBA" id="ARBA00004417"/>
    </source>
</evidence>
<dbReference type="EMBL" id="CXWC01000010">
    <property type="protein sequence ID" value="CTQ70010.1"/>
    <property type="molecule type" value="Genomic_DNA"/>
</dbReference>
<dbReference type="InterPro" id="IPR003439">
    <property type="entry name" value="ABC_transporter-like_ATP-bd"/>
</dbReference>
<proteinExistence type="inferred from homology"/>
<organism evidence="7 8">
    <name type="scientific">Roseibium album</name>
    <dbReference type="NCBI Taxonomy" id="311410"/>
    <lineage>
        <taxon>Bacteria</taxon>
        <taxon>Pseudomonadati</taxon>
        <taxon>Pseudomonadota</taxon>
        <taxon>Alphaproteobacteria</taxon>
        <taxon>Hyphomicrobiales</taxon>
        <taxon>Stappiaceae</taxon>
        <taxon>Roseibium</taxon>
    </lineage>
</organism>
<dbReference type="GO" id="GO:0005524">
    <property type="term" value="F:ATP binding"/>
    <property type="evidence" value="ECO:0007669"/>
    <property type="project" value="UniProtKB-KW"/>
</dbReference>
<sequence length="361" mass="39717">MAEVAYHNICKSYGSVEVMRDLSLSIQDGEFAVLLGASGCGKTTLLRMTAGLENITGGELTIDGKVMNEVHPRDRDIAMVFQNYALYPTMKVFDNIAFSLEVKRLSKEEIKRKVNEAAAVLNLTDYLDRYPRELSGGQRQRVAMGRAMVRDAKVFLFDEPLSNLDAKLRAHMRVEIRQLHERLKATTVYVTHDQIEAMTMADKIVLMKGGRIEQVGTPDDLYDRPATRFAADFIGSPSMNFVEGDITAEDGKPHFVGPHINLPLDTGLKAEQGQKVICGLRPSDLVTTKSGEIKGTVKLVEKTGADVNIHVDLSETANLVATMARDNGAVAGDSIELTIPPRAVHLFDAETENRIETQTAG</sequence>
<dbReference type="Gene3D" id="2.40.50.140">
    <property type="entry name" value="Nucleic acid-binding proteins"/>
    <property type="match status" value="1"/>
</dbReference>
<feature type="domain" description="ABC transporter" evidence="6">
    <location>
        <begin position="4"/>
        <end position="234"/>
    </location>
</feature>
<evidence type="ECO:0000259" key="6">
    <source>
        <dbReference type="PROSITE" id="PS50893"/>
    </source>
</evidence>
<dbReference type="InterPro" id="IPR040582">
    <property type="entry name" value="OB_MalK-like"/>
</dbReference>
<dbReference type="Pfam" id="PF17912">
    <property type="entry name" value="OB_MalK"/>
    <property type="match status" value="1"/>
</dbReference>
<dbReference type="PANTHER" id="PTHR43875:SF1">
    <property type="entry name" value="OSMOPROTECTIVE COMPOUNDS UPTAKE ATP-BINDING PROTEIN GGTA"/>
    <property type="match status" value="1"/>
</dbReference>
<dbReference type="InterPro" id="IPR015855">
    <property type="entry name" value="ABC_transpr_MalK-like"/>
</dbReference>
<dbReference type="GeneID" id="97669723"/>
<dbReference type="InterPro" id="IPR017871">
    <property type="entry name" value="ABC_transporter-like_CS"/>
</dbReference>
<comment type="similarity">
    <text evidence="2">Belongs to the ABC transporter superfamily.</text>
</comment>
<accession>A0A0M6Z5I9</accession>
<dbReference type="SMART" id="SM00382">
    <property type="entry name" value="AAA"/>
    <property type="match status" value="1"/>
</dbReference>
<dbReference type="EC" id="3.6.3.20" evidence="7"/>
<comment type="subcellular location">
    <subcellularLocation>
        <location evidence="1">Cell inner membrane</location>
        <topology evidence="1">Peripheral membrane protein</topology>
    </subcellularLocation>
</comment>
<dbReference type="RefSeq" id="WP_055112850.1">
    <property type="nucleotide sequence ID" value="NZ_CANKXR010000010.1"/>
</dbReference>
<keyword evidence="5 7" id="KW-0067">ATP-binding</keyword>
<keyword evidence="4" id="KW-0547">Nucleotide-binding</keyword>
<protein>
    <submittedName>
        <fullName evidence="7">sn-glycerol-3-phosphate import ATP-binding protein UgpC</fullName>
        <ecNumber evidence="7">3.6.3.20</ecNumber>
    </submittedName>
</protein>
<dbReference type="PANTHER" id="PTHR43875">
    <property type="entry name" value="MALTODEXTRIN IMPORT ATP-BINDING PROTEIN MSMX"/>
    <property type="match status" value="1"/>
</dbReference>
<dbReference type="GO" id="GO:0008643">
    <property type="term" value="P:carbohydrate transport"/>
    <property type="evidence" value="ECO:0007669"/>
    <property type="project" value="InterPro"/>
</dbReference>
<dbReference type="OrthoDB" id="9802264at2"/>
<evidence type="ECO:0000256" key="4">
    <source>
        <dbReference type="ARBA" id="ARBA00022741"/>
    </source>
</evidence>
<dbReference type="Gene3D" id="2.40.50.100">
    <property type="match status" value="1"/>
</dbReference>
<evidence type="ECO:0000256" key="3">
    <source>
        <dbReference type="ARBA" id="ARBA00022448"/>
    </source>
</evidence>
<keyword evidence="7" id="KW-0378">Hydrolase</keyword>
<dbReference type="GO" id="GO:0055052">
    <property type="term" value="C:ATP-binding cassette (ABC) transporter complex, substrate-binding subunit-containing"/>
    <property type="evidence" value="ECO:0007669"/>
    <property type="project" value="TreeGrafter"/>
</dbReference>
<dbReference type="InterPro" id="IPR003593">
    <property type="entry name" value="AAA+_ATPase"/>
</dbReference>
<evidence type="ECO:0000313" key="7">
    <source>
        <dbReference type="EMBL" id="CTQ70010.1"/>
    </source>
</evidence>
<name>A0A0M6Z5I9_9HYPH</name>
<dbReference type="SUPFAM" id="SSF52540">
    <property type="entry name" value="P-loop containing nucleoside triphosphate hydrolases"/>
    <property type="match status" value="1"/>
</dbReference>
<dbReference type="GO" id="GO:0016887">
    <property type="term" value="F:ATP hydrolysis activity"/>
    <property type="evidence" value="ECO:0007669"/>
    <property type="project" value="InterPro"/>
</dbReference>
<dbReference type="InterPro" id="IPR005116">
    <property type="entry name" value="Transp-assoc_OB_typ1"/>
</dbReference>
<dbReference type="FunFam" id="3.40.50.300:FF:000042">
    <property type="entry name" value="Maltose/maltodextrin ABC transporter, ATP-binding protein"/>
    <property type="match status" value="1"/>
</dbReference>
<reference evidence="8" key="1">
    <citation type="submission" date="2015-07" db="EMBL/GenBank/DDBJ databases">
        <authorList>
            <person name="Rodrigo-Torres Lidia"/>
            <person name="Arahal R.David."/>
        </authorList>
    </citation>
    <scope>NUCLEOTIDE SEQUENCE [LARGE SCALE GENOMIC DNA]</scope>
    <source>
        <strain evidence="8">CECT 5096</strain>
    </source>
</reference>
<dbReference type="InterPro" id="IPR008995">
    <property type="entry name" value="Mo/tungstate-bd_C_term_dom"/>
</dbReference>
<keyword evidence="8" id="KW-1185">Reference proteome</keyword>
<dbReference type="Pfam" id="PF00005">
    <property type="entry name" value="ABC_tran"/>
    <property type="match status" value="1"/>
</dbReference>
<dbReference type="PROSITE" id="PS00211">
    <property type="entry name" value="ABC_TRANSPORTER_1"/>
    <property type="match status" value="1"/>
</dbReference>
<dbReference type="Proteomes" id="UP000049983">
    <property type="component" value="Unassembled WGS sequence"/>
</dbReference>
<dbReference type="NCBIfam" id="NF008653">
    <property type="entry name" value="PRK11650.1"/>
    <property type="match status" value="1"/>
</dbReference>
<dbReference type="InterPro" id="IPR012340">
    <property type="entry name" value="NA-bd_OB-fold"/>
</dbReference>
<evidence type="ECO:0000256" key="2">
    <source>
        <dbReference type="ARBA" id="ARBA00005417"/>
    </source>
</evidence>
<keyword evidence="3" id="KW-0813">Transport</keyword>
<dbReference type="STRING" id="311410.LA5095_01078"/>
<evidence type="ECO:0000313" key="8">
    <source>
        <dbReference type="Proteomes" id="UP000049983"/>
    </source>
</evidence>
<dbReference type="CDD" id="cd03301">
    <property type="entry name" value="ABC_MalK_N"/>
    <property type="match status" value="1"/>
</dbReference>
<dbReference type="AlphaFoldDB" id="A0A0M6Z5I9"/>
<dbReference type="GO" id="GO:0140359">
    <property type="term" value="F:ABC-type transporter activity"/>
    <property type="evidence" value="ECO:0007669"/>
    <property type="project" value="InterPro"/>
</dbReference>
<gene>
    <name evidence="7" type="primary">ugpC_5</name>
    <name evidence="7" type="ORF">LA5096_02333</name>
</gene>
<dbReference type="InterPro" id="IPR027417">
    <property type="entry name" value="P-loop_NTPase"/>
</dbReference>
<evidence type="ECO:0000256" key="5">
    <source>
        <dbReference type="ARBA" id="ARBA00022840"/>
    </source>
</evidence>
<dbReference type="PROSITE" id="PS50893">
    <property type="entry name" value="ABC_TRANSPORTER_2"/>
    <property type="match status" value="1"/>
</dbReference>